<keyword evidence="2" id="KW-1185">Reference proteome</keyword>
<dbReference type="EMBL" id="CAEKKB010000002">
    <property type="protein sequence ID" value="CAB4300015.1"/>
    <property type="molecule type" value="Genomic_DNA"/>
</dbReference>
<dbReference type="Proteomes" id="UP000507245">
    <property type="component" value="Unassembled WGS sequence"/>
</dbReference>
<organism evidence="1 2">
    <name type="scientific">Prunus armeniaca</name>
    <name type="common">Apricot</name>
    <name type="synonym">Armeniaca vulgaris</name>
    <dbReference type="NCBI Taxonomy" id="36596"/>
    <lineage>
        <taxon>Eukaryota</taxon>
        <taxon>Viridiplantae</taxon>
        <taxon>Streptophyta</taxon>
        <taxon>Embryophyta</taxon>
        <taxon>Tracheophyta</taxon>
        <taxon>Spermatophyta</taxon>
        <taxon>Magnoliopsida</taxon>
        <taxon>eudicotyledons</taxon>
        <taxon>Gunneridae</taxon>
        <taxon>Pentapetalae</taxon>
        <taxon>rosids</taxon>
        <taxon>fabids</taxon>
        <taxon>Rosales</taxon>
        <taxon>Rosaceae</taxon>
        <taxon>Amygdaloideae</taxon>
        <taxon>Amygdaleae</taxon>
        <taxon>Prunus</taxon>
    </lineage>
</organism>
<gene>
    <name evidence="1" type="ORF">ORAREDHAP_LOCUS14874</name>
</gene>
<sequence length="152" mass="17549">MRWGGGWWVVVSQQQREIKGEGKKVWVIVELGFWVCWEGSVEFSKGCPSLDEEGGSFVIWVGVLASSVIWANVNDDKDGSSAIWVGKKTGSLVSDMKKKKGLVGSWGIEEEGFEDWDSRVWRSWSFWLRESWMEVKWESRLDQVRLKEEKTL</sequence>
<evidence type="ECO:0000313" key="1">
    <source>
        <dbReference type="EMBL" id="CAB4300015.1"/>
    </source>
</evidence>
<proteinExistence type="predicted"/>
<protein>
    <submittedName>
        <fullName evidence="1">Uncharacterized protein</fullName>
    </submittedName>
</protein>
<name>A0A6J5WIY0_PRUAR</name>
<dbReference type="AlphaFoldDB" id="A0A6J5WIY0"/>
<accession>A0A6J5WIY0</accession>
<evidence type="ECO:0000313" key="2">
    <source>
        <dbReference type="Proteomes" id="UP000507245"/>
    </source>
</evidence>
<reference evidence="2" key="1">
    <citation type="journal article" date="2020" name="Genome Biol.">
        <title>Gamete binning: chromosome-level and haplotype-resolved genome assembly enabled by high-throughput single-cell sequencing of gamete genomes.</title>
        <authorList>
            <person name="Campoy J.A."/>
            <person name="Sun H."/>
            <person name="Goel M."/>
            <person name="Jiao W.-B."/>
            <person name="Folz-Donahue K."/>
            <person name="Wang N."/>
            <person name="Rubio M."/>
            <person name="Liu C."/>
            <person name="Kukat C."/>
            <person name="Ruiz D."/>
            <person name="Huettel B."/>
            <person name="Schneeberger K."/>
        </authorList>
    </citation>
    <scope>NUCLEOTIDE SEQUENCE [LARGE SCALE GENOMIC DNA]</scope>
    <source>
        <strain evidence="2">cv. Rojo Pasion</strain>
    </source>
</reference>